<keyword evidence="4" id="KW-1185">Reference proteome</keyword>
<accession>A0AAI8VJU4</accession>
<feature type="domain" description="DUF6594" evidence="2">
    <location>
        <begin position="78"/>
        <end position="199"/>
    </location>
</feature>
<evidence type="ECO:0000313" key="3">
    <source>
        <dbReference type="EMBL" id="CAJ2506294.1"/>
    </source>
</evidence>
<dbReference type="Pfam" id="PF20237">
    <property type="entry name" value="DUF6594"/>
    <property type="match status" value="1"/>
</dbReference>
<dbReference type="EMBL" id="CAUWAG010000008">
    <property type="protein sequence ID" value="CAJ2506294.1"/>
    <property type="molecule type" value="Genomic_DNA"/>
</dbReference>
<dbReference type="InterPro" id="IPR046529">
    <property type="entry name" value="DUF6594"/>
</dbReference>
<gene>
    <name evidence="3" type="ORF">KHLLAP_LOCUS6762</name>
</gene>
<evidence type="ECO:0000259" key="2">
    <source>
        <dbReference type="Pfam" id="PF20237"/>
    </source>
</evidence>
<sequence length="201" mass="22795">MTEQKTSAKRTKNAAQRTGFGAIRFLRSCGRRLSLEWSGSTATLLTSISSTSKQSWPTWKMLSPGSNRKTESPRRENRRVIGVGTLSATKVSTRSKQWELVLEIRQKLTEYHSAILQYSQIALLRQPTGRQRRAMFDIIRSASRNDSLGQFRSLDLGGVGGPRAYGRQHSHDLILLESQEEENDALSRLLVQPLLTMFHFF</sequence>
<feature type="region of interest" description="Disordered" evidence="1">
    <location>
        <begin position="55"/>
        <end position="76"/>
    </location>
</feature>
<evidence type="ECO:0000313" key="4">
    <source>
        <dbReference type="Proteomes" id="UP001295740"/>
    </source>
</evidence>
<dbReference type="Proteomes" id="UP001295740">
    <property type="component" value="Unassembled WGS sequence"/>
</dbReference>
<reference evidence="3" key="1">
    <citation type="submission" date="2023-10" db="EMBL/GenBank/DDBJ databases">
        <authorList>
            <person name="Hackl T."/>
        </authorList>
    </citation>
    <scope>NUCLEOTIDE SEQUENCE</scope>
</reference>
<proteinExistence type="predicted"/>
<comment type="caution">
    <text evidence="3">The sequence shown here is derived from an EMBL/GenBank/DDBJ whole genome shotgun (WGS) entry which is preliminary data.</text>
</comment>
<organism evidence="3 4">
    <name type="scientific">Anthostomella pinea</name>
    <dbReference type="NCBI Taxonomy" id="933095"/>
    <lineage>
        <taxon>Eukaryota</taxon>
        <taxon>Fungi</taxon>
        <taxon>Dikarya</taxon>
        <taxon>Ascomycota</taxon>
        <taxon>Pezizomycotina</taxon>
        <taxon>Sordariomycetes</taxon>
        <taxon>Xylariomycetidae</taxon>
        <taxon>Xylariales</taxon>
        <taxon>Xylariaceae</taxon>
        <taxon>Anthostomella</taxon>
    </lineage>
</organism>
<name>A0AAI8VJU4_9PEZI</name>
<dbReference type="AlphaFoldDB" id="A0AAI8VJU4"/>
<evidence type="ECO:0000256" key="1">
    <source>
        <dbReference type="SAM" id="MobiDB-lite"/>
    </source>
</evidence>
<protein>
    <submittedName>
        <fullName evidence="3">Uu.00g004240.m01.CDS01</fullName>
    </submittedName>
</protein>